<organism evidence="6 7">
    <name type="scientific">Galactobacter valiniphilus</name>
    <dbReference type="NCBI Taxonomy" id="2676122"/>
    <lineage>
        <taxon>Bacteria</taxon>
        <taxon>Bacillati</taxon>
        <taxon>Actinomycetota</taxon>
        <taxon>Actinomycetes</taxon>
        <taxon>Micrococcales</taxon>
        <taxon>Micrococcaceae</taxon>
        <taxon>Galactobacter</taxon>
    </lineage>
</organism>
<dbReference type="InterPro" id="IPR015856">
    <property type="entry name" value="ABC_transpr_CbiO/EcfA_su"/>
</dbReference>
<comment type="similarity">
    <text evidence="1">Belongs to the ABC transporter superfamily.</text>
</comment>
<dbReference type="Pfam" id="PF00005">
    <property type="entry name" value="ABC_tran"/>
    <property type="match status" value="1"/>
</dbReference>
<dbReference type="GO" id="GO:0042626">
    <property type="term" value="F:ATPase-coupled transmembrane transporter activity"/>
    <property type="evidence" value="ECO:0007669"/>
    <property type="project" value="TreeGrafter"/>
</dbReference>
<dbReference type="GO" id="GO:0043190">
    <property type="term" value="C:ATP-binding cassette (ABC) transporter complex"/>
    <property type="evidence" value="ECO:0007669"/>
    <property type="project" value="TreeGrafter"/>
</dbReference>
<dbReference type="InterPro" id="IPR050095">
    <property type="entry name" value="ECF_ABC_transporter_ATP-bd"/>
</dbReference>
<dbReference type="GO" id="GO:0005524">
    <property type="term" value="F:ATP binding"/>
    <property type="evidence" value="ECO:0007669"/>
    <property type="project" value="UniProtKB-KW"/>
</dbReference>
<dbReference type="SUPFAM" id="SSF52540">
    <property type="entry name" value="P-loop containing nucleoside triphosphate hydrolases"/>
    <property type="match status" value="1"/>
</dbReference>
<evidence type="ECO:0000259" key="5">
    <source>
        <dbReference type="PROSITE" id="PS50893"/>
    </source>
</evidence>
<dbReference type="RefSeq" id="WP_119424750.1">
    <property type="nucleotide sequence ID" value="NZ_QQXK01000015.1"/>
</dbReference>
<dbReference type="PANTHER" id="PTHR43553:SF24">
    <property type="entry name" value="ENERGY-COUPLING FACTOR TRANSPORTER ATP-BINDING PROTEIN ECFA1"/>
    <property type="match status" value="1"/>
</dbReference>
<evidence type="ECO:0000256" key="4">
    <source>
        <dbReference type="ARBA" id="ARBA00022840"/>
    </source>
</evidence>
<dbReference type="InterPro" id="IPR003439">
    <property type="entry name" value="ABC_transporter-like_ATP-bd"/>
</dbReference>
<dbReference type="GO" id="GO:0016887">
    <property type="term" value="F:ATP hydrolysis activity"/>
    <property type="evidence" value="ECO:0007669"/>
    <property type="project" value="InterPro"/>
</dbReference>
<protein>
    <submittedName>
        <fullName evidence="6">ABC transporter ATP-binding protein</fullName>
    </submittedName>
</protein>
<dbReference type="InterPro" id="IPR003593">
    <property type="entry name" value="AAA+_ATPase"/>
</dbReference>
<evidence type="ECO:0000256" key="3">
    <source>
        <dbReference type="ARBA" id="ARBA00022741"/>
    </source>
</evidence>
<evidence type="ECO:0000313" key="7">
    <source>
        <dbReference type="Proteomes" id="UP000265419"/>
    </source>
</evidence>
<dbReference type="PROSITE" id="PS50893">
    <property type="entry name" value="ABC_TRANSPORTER_2"/>
    <property type="match status" value="1"/>
</dbReference>
<dbReference type="CDD" id="cd03225">
    <property type="entry name" value="ABC_cobalt_CbiO_domain1"/>
    <property type="match status" value="1"/>
</dbReference>
<comment type="caution">
    <text evidence="6">The sequence shown here is derived from an EMBL/GenBank/DDBJ whole genome shotgun (WGS) entry which is preliminary data.</text>
</comment>
<dbReference type="Gene3D" id="3.40.50.300">
    <property type="entry name" value="P-loop containing nucleotide triphosphate hydrolases"/>
    <property type="match status" value="1"/>
</dbReference>
<dbReference type="PANTHER" id="PTHR43553">
    <property type="entry name" value="HEAVY METAL TRANSPORTER"/>
    <property type="match status" value="1"/>
</dbReference>
<evidence type="ECO:0000256" key="1">
    <source>
        <dbReference type="ARBA" id="ARBA00005417"/>
    </source>
</evidence>
<dbReference type="SMART" id="SM00382">
    <property type="entry name" value="AAA"/>
    <property type="match status" value="1"/>
</dbReference>
<name>A0A399JDN3_9MICC</name>
<keyword evidence="7" id="KW-1185">Reference proteome</keyword>
<feature type="domain" description="ABC transporter" evidence="5">
    <location>
        <begin position="9"/>
        <end position="239"/>
    </location>
</feature>
<sequence>MSSPVPVVLERAAVTAPAVGGVAARELLSPTTLHLNDRRIALIGANGQGKTTLLRLLAGLVAPSSGSVSVAGLQWARDAKALRGAVGMLFADTAAQLIMPVVQEDVELSLRPRRLPRHERRAEALAQLRALGIERLAERSVYELSGGERQLVALAGLRAAAPRLLLADEPTAALDLVHRDSVAAALLGSEASLIVATHDLELAAECERAVWIHGGRVVADGPPDELIAAYRASARGLAPWPGAETGAEA</sequence>
<keyword evidence="2" id="KW-0813">Transport</keyword>
<gene>
    <name evidence="6" type="ORF">DWB68_08705</name>
</gene>
<dbReference type="InterPro" id="IPR027417">
    <property type="entry name" value="P-loop_NTPase"/>
</dbReference>
<dbReference type="AlphaFoldDB" id="A0A399JDN3"/>
<accession>A0A399JDN3</accession>
<keyword evidence="3" id="KW-0547">Nucleotide-binding</keyword>
<reference evidence="6 7" key="1">
    <citation type="submission" date="2018-07" db="EMBL/GenBank/DDBJ databases">
        <title>Arthrobacter sp. nov., isolated from raw cow's milk with high bacterial count.</title>
        <authorList>
            <person name="Hahne J."/>
            <person name="Isele D."/>
            <person name="Lipski A."/>
        </authorList>
    </citation>
    <scope>NUCLEOTIDE SEQUENCE [LARGE SCALE GENOMIC DNA]</scope>
    <source>
        <strain evidence="6 7">JZ R-35</strain>
    </source>
</reference>
<proteinExistence type="inferred from homology"/>
<evidence type="ECO:0000313" key="6">
    <source>
        <dbReference type="EMBL" id="RII42142.1"/>
    </source>
</evidence>
<evidence type="ECO:0000256" key="2">
    <source>
        <dbReference type="ARBA" id="ARBA00022448"/>
    </source>
</evidence>
<dbReference type="Proteomes" id="UP000265419">
    <property type="component" value="Unassembled WGS sequence"/>
</dbReference>
<keyword evidence="4 6" id="KW-0067">ATP-binding</keyword>
<dbReference type="EMBL" id="QQXK01000015">
    <property type="protein sequence ID" value="RII42142.1"/>
    <property type="molecule type" value="Genomic_DNA"/>
</dbReference>